<organism evidence="1 2">
    <name type="scientific">Perkinsus olseni</name>
    <name type="common">Perkinsus atlanticus</name>
    <dbReference type="NCBI Taxonomy" id="32597"/>
    <lineage>
        <taxon>Eukaryota</taxon>
        <taxon>Sar</taxon>
        <taxon>Alveolata</taxon>
        <taxon>Perkinsozoa</taxon>
        <taxon>Perkinsea</taxon>
        <taxon>Perkinsida</taxon>
        <taxon>Perkinsidae</taxon>
        <taxon>Perkinsus</taxon>
    </lineage>
</organism>
<comment type="caution">
    <text evidence="1">The sequence shown here is derived from an EMBL/GenBank/DDBJ whole genome shotgun (WGS) entry which is preliminary data.</text>
</comment>
<gene>
    <name evidence="1" type="ORF">FOZ60_009854</name>
</gene>
<proteinExistence type="predicted"/>
<protein>
    <submittedName>
        <fullName evidence="1">Uncharacterized protein</fullName>
    </submittedName>
</protein>
<dbReference type="EMBL" id="JABANP010000004">
    <property type="protein sequence ID" value="KAF4697228.1"/>
    <property type="molecule type" value="Genomic_DNA"/>
</dbReference>
<reference evidence="1 2" key="1">
    <citation type="submission" date="2020-04" db="EMBL/GenBank/DDBJ databases">
        <title>Perkinsus olseni comparative genomics.</title>
        <authorList>
            <person name="Bogema D.R."/>
        </authorList>
    </citation>
    <scope>NUCLEOTIDE SEQUENCE [LARGE SCALE GENOMIC DNA]</scope>
    <source>
        <strain evidence="1">00978-12</strain>
    </source>
</reference>
<dbReference type="AlphaFoldDB" id="A0A7J6PM97"/>
<evidence type="ECO:0000313" key="2">
    <source>
        <dbReference type="Proteomes" id="UP000541610"/>
    </source>
</evidence>
<accession>A0A7J6PM97</accession>
<name>A0A7J6PM97_PEROL</name>
<sequence>MTKQLAGAGCLNRLRTDVPYRGLPREHGAKLVRSSRLLRPSLKSKYPCSSTSELLCGIDDVNIALDWSRTFSIILDEGIRRGLFLPQHKYAAERAMVHHMLQYTNQPSITPRSRKSSDFFAAAASFEPSVVVFM</sequence>
<dbReference type="Proteomes" id="UP000541610">
    <property type="component" value="Unassembled WGS sequence"/>
</dbReference>
<evidence type="ECO:0000313" key="1">
    <source>
        <dbReference type="EMBL" id="KAF4697228.1"/>
    </source>
</evidence>